<dbReference type="PANTHER" id="PTHR34308:SF1">
    <property type="entry name" value="COBALAMIN BIOSYNTHESIS PROTEIN CBIB"/>
    <property type="match status" value="1"/>
</dbReference>
<dbReference type="OrthoDB" id="9811967at2"/>
<dbReference type="RefSeq" id="WP_079589918.1">
    <property type="nucleotide sequence ID" value="NZ_FUYN01000004.1"/>
</dbReference>
<dbReference type="InterPro" id="IPR004485">
    <property type="entry name" value="Cobalamin_biosynth_CobD/CbiB"/>
</dbReference>
<evidence type="ECO:0000313" key="10">
    <source>
        <dbReference type="EMBL" id="SKB56030.1"/>
    </source>
</evidence>
<evidence type="ECO:0000256" key="4">
    <source>
        <dbReference type="ARBA" id="ARBA00022475"/>
    </source>
</evidence>
<reference evidence="11" key="1">
    <citation type="submission" date="2017-02" db="EMBL/GenBank/DDBJ databases">
        <authorList>
            <person name="Varghese N."/>
            <person name="Submissions S."/>
        </authorList>
    </citation>
    <scope>NUCLEOTIDE SEQUENCE [LARGE SCALE GENOMIC DNA]</scope>
    <source>
        <strain evidence="11">ATCC 35199</strain>
    </source>
</reference>
<dbReference type="EMBL" id="FUYN01000004">
    <property type="protein sequence ID" value="SKB56030.1"/>
    <property type="molecule type" value="Genomic_DNA"/>
</dbReference>
<comment type="subcellular location">
    <subcellularLocation>
        <location evidence="1 9">Cell membrane</location>
        <topology evidence="1 9">Multi-pass membrane protein</topology>
    </subcellularLocation>
</comment>
<evidence type="ECO:0000256" key="2">
    <source>
        <dbReference type="ARBA" id="ARBA00004953"/>
    </source>
</evidence>
<proteinExistence type="inferred from homology"/>
<evidence type="ECO:0000256" key="9">
    <source>
        <dbReference type="HAMAP-Rule" id="MF_00024"/>
    </source>
</evidence>
<dbReference type="UniPathway" id="UPA00148"/>
<dbReference type="GO" id="GO:0015420">
    <property type="term" value="F:ABC-type vitamin B12 transporter activity"/>
    <property type="evidence" value="ECO:0007669"/>
    <property type="project" value="UniProtKB-UniRule"/>
</dbReference>
<dbReference type="PANTHER" id="PTHR34308">
    <property type="entry name" value="COBALAMIN BIOSYNTHESIS PROTEIN CBIB"/>
    <property type="match status" value="1"/>
</dbReference>
<evidence type="ECO:0000313" key="11">
    <source>
        <dbReference type="Proteomes" id="UP000243406"/>
    </source>
</evidence>
<evidence type="ECO:0000256" key="7">
    <source>
        <dbReference type="ARBA" id="ARBA00022989"/>
    </source>
</evidence>
<evidence type="ECO:0000256" key="5">
    <source>
        <dbReference type="ARBA" id="ARBA00022573"/>
    </source>
</evidence>
<keyword evidence="7 9" id="KW-1133">Transmembrane helix</keyword>
<gene>
    <name evidence="9" type="primary">cobD</name>
    <name evidence="10" type="ORF">SAMN02745120_2114</name>
</gene>
<keyword evidence="6 9" id="KW-0812">Transmembrane</keyword>
<protein>
    <recommendedName>
        <fullName evidence="9">Cobalamin biosynthesis protein CobD</fullName>
    </recommendedName>
</protein>
<evidence type="ECO:0000256" key="3">
    <source>
        <dbReference type="ARBA" id="ARBA00006263"/>
    </source>
</evidence>
<accession>A0A1T5CA85</accession>
<sequence length="319" mass="34992">MNLIYSILIAFILDLIFGDPYSFPHPTRFIGKYINFMEASLRKSFKSQSQLKFAGFILMLTTVALTYAITFSLVKLSFGINESVGVLIEGFILYTTFSVKCLKDEAVKIYKALETGDIEKSRLALSYIVGRDTTSLEFKEIIRAVVETVAENTVDGFLSPLFYAAIGGAPLAMAYKAINTLDSMVGYKNDKYINLGYFSAKTDDIANLIPARLSTLFMSIGSLLAGGNAKKAFIISIRDRKNHKSPNCAFAEGAVAGALGIQLGGTNVYFGQEVYKPTIGDKLREINNDDILSTCKIMYMTATSAVITTTALLAIKEFM</sequence>
<dbReference type="HAMAP" id="MF_00024">
    <property type="entry name" value="CobD_CbiB"/>
    <property type="match status" value="1"/>
</dbReference>
<comment type="similarity">
    <text evidence="3 9">Belongs to the CobD/CbiB family.</text>
</comment>
<feature type="transmembrane region" description="Helical" evidence="9">
    <location>
        <begin position="297"/>
        <end position="315"/>
    </location>
</feature>
<keyword evidence="8 9" id="KW-0472">Membrane</keyword>
<evidence type="ECO:0000256" key="1">
    <source>
        <dbReference type="ARBA" id="ARBA00004651"/>
    </source>
</evidence>
<comment type="function">
    <text evidence="9">Converts cobyric acid to cobinamide by the addition of aminopropanol on the F carboxylic group.</text>
</comment>
<organism evidence="10 11">
    <name type="scientific">Acetoanaerobium noterae</name>
    <dbReference type="NCBI Taxonomy" id="745369"/>
    <lineage>
        <taxon>Bacteria</taxon>
        <taxon>Bacillati</taxon>
        <taxon>Bacillota</taxon>
        <taxon>Clostridia</taxon>
        <taxon>Peptostreptococcales</taxon>
        <taxon>Filifactoraceae</taxon>
        <taxon>Acetoanaerobium</taxon>
    </lineage>
</organism>
<name>A0A1T5CA85_9FIRM</name>
<dbReference type="Proteomes" id="UP000243406">
    <property type="component" value="Unassembled WGS sequence"/>
</dbReference>
<evidence type="ECO:0000256" key="6">
    <source>
        <dbReference type="ARBA" id="ARBA00022692"/>
    </source>
</evidence>
<keyword evidence="4 9" id="KW-1003">Cell membrane</keyword>
<dbReference type="GO" id="GO:0009236">
    <property type="term" value="P:cobalamin biosynthetic process"/>
    <property type="evidence" value="ECO:0007669"/>
    <property type="project" value="UniProtKB-UniRule"/>
</dbReference>
<dbReference type="AlphaFoldDB" id="A0A1T5CA85"/>
<dbReference type="GO" id="GO:0048472">
    <property type="term" value="F:threonine-phosphate decarboxylase activity"/>
    <property type="evidence" value="ECO:0007669"/>
    <property type="project" value="InterPro"/>
</dbReference>
<dbReference type="Pfam" id="PF03186">
    <property type="entry name" value="CobD_Cbib"/>
    <property type="match status" value="1"/>
</dbReference>
<keyword evidence="5 9" id="KW-0169">Cobalamin biosynthesis</keyword>
<comment type="caution">
    <text evidence="9">Lacks conserved residue(s) required for the propagation of feature annotation.</text>
</comment>
<dbReference type="GO" id="GO:0005886">
    <property type="term" value="C:plasma membrane"/>
    <property type="evidence" value="ECO:0007669"/>
    <property type="project" value="UniProtKB-SubCell"/>
</dbReference>
<comment type="pathway">
    <text evidence="2 9">Cofactor biosynthesis; adenosylcobalamin biosynthesis.</text>
</comment>
<evidence type="ECO:0000256" key="8">
    <source>
        <dbReference type="ARBA" id="ARBA00023136"/>
    </source>
</evidence>
<feature type="transmembrane region" description="Helical" evidence="9">
    <location>
        <begin position="53"/>
        <end position="74"/>
    </location>
</feature>
<dbReference type="NCBIfam" id="TIGR00380">
    <property type="entry name" value="cobal_cbiB"/>
    <property type="match status" value="1"/>
</dbReference>
<keyword evidence="11" id="KW-1185">Reference proteome</keyword>